<evidence type="ECO:0000259" key="6">
    <source>
        <dbReference type="Pfam" id="PF03738"/>
    </source>
</evidence>
<keyword evidence="3" id="KW-0547">Nucleotide-binding</keyword>
<keyword evidence="2" id="KW-0479">Metal-binding</keyword>
<sequence>MRSLVTSPDEISARQYQRFIQSAQTRATFPDGLVRGEPYLALNALVITRRDFDLLHNLTATFARCFYQAACQMAADVPALIEVGFPWVAAELLAAERPRMPLVGRFDFVQDSDGQWWLLEFNSDTPSGVREGIVVDRLAWQALAPGRSLVRPNRRFAPALAAAFRDALRGLPSGSNLGLVTTASELEDLAQMAFTRALLQPALDAQGISVILGDLDNLRASRNGLELLGRPLDALYRYVPFEGLLGSPAFAAICEAAARGHPRVLNGLFGLLLQNKGLLAWLWAHRSDELFTAAEQAAIESHLPPTWMIGDAPDVISNARRGSTSVIKQVFGREGEEVYFSEDLTAAELDRLQRLRSYVSQRKIDVAPTRAILPTALGHEAVDGRASIGSFAVDGRWAGFYSRIGGKVINSRAKWVATFVEGGDGADASER</sequence>
<feature type="domain" description="Glutathionylspermidine synthase pre-ATP-grasp-like" evidence="6">
    <location>
        <begin position="36"/>
        <end position="419"/>
    </location>
</feature>
<comment type="caution">
    <text evidence="7">The sequence shown here is derived from an EMBL/GenBank/DDBJ whole genome shotgun (WGS) entry which is preliminary data.</text>
</comment>
<dbReference type="Pfam" id="PF03738">
    <property type="entry name" value="GSP_synth"/>
    <property type="match status" value="1"/>
</dbReference>
<dbReference type="SUPFAM" id="SSF56059">
    <property type="entry name" value="Glutathione synthetase ATP-binding domain-like"/>
    <property type="match status" value="1"/>
</dbReference>
<dbReference type="EMBL" id="MFKF01000224">
    <property type="protein sequence ID" value="OGG49765.1"/>
    <property type="molecule type" value="Genomic_DNA"/>
</dbReference>
<keyword evidence="5" id="KW-0460">Magnesium</keyword>
<keyword evidence="1" id="KW-0436">Ligase</keyword>
<evidence type="ECO:0000256" key="5">
    <source>
        <dbReference type="ARBA" id="ARBA00022842"/>
    </source>
</evidence>
<dbReference type="AlphaFoldDB" id="A0A1F6CKV1"/>
<evidence type="ECO:0000256" key="3">
    <source>
        <dbReference type="ARBA" id="ARBA00022741"/>
    </source>
</evidence>
<evidence type="ECO:0000256" key="2">
    <source>
        <dbReference type="ARBA" id="ARBA00022723"/>
    </source>
</evidence>
<keyword evidence="4" id="KW-0067">ATP-binding</keyword>
<dbReference type="Proteomes" id="UP000178606">
    <property type="component" value="Unassembled WGS sequence"/>
</dbReference>
<dbReference type="GO" id="GO:0016874">
    <property type="term" value="F:ligase activity"/>
    <property type="evidence" value="ECO:0007669"/>
    <property type="project" value="UniProtKB-KW"/>
</dbReference>
<evidence type="ECO:0000256" key="4">
    <source>
        <dbReference type="ARBA" id="ARBA00022840"/>
    </source>
</evidence>
<evidence type="ECO:0000313" key="7">
    <source>
        <dbReference type="EMBL" id="OGG49765.1"/>
    </source>
</evidence>
<gene>
    <name evidence="7" type="ORF">A3F84_16820</name>
</gene>
<organism evidence="7 8">
    <name type="scientific">Handelsmanbacteria sp. (strain RIFCSPLOWO2_12_FULL_64_10)</name>
    <dbReference type="NCBI Taxonomy" id="1817868"/>
    <lineage>
        <taxon>Bacteria</taxon>
        <taxon>Candidatus Handelsmaniibacteriota</taxon>
    </lineage>
</organism>
<dbReference type="Gene3D" id="3.30.1490.330">
    <property type="match status" value="1"/>
</dbReference>
<dbReference type="GO" id="GO:0005524">
    <property type="term" value="F:ATP binding"/>
    <property type="evidence" value="ECO:0007669"/>
    <property type="project" value="UniProtKB-KW"/>
</dbReference>
<protein>
    <recommendedName>
        <fullName evidence="6">Glutathionylspermidine synthase pre-ATP-grasp-like domain-containing protein</fullName>
    </recommendedName>
</protein>
<evidence type="ECO:0000313" key="8">
    <source>
        <dbReference type="Proteomes" id="UP000178606"/>
    </source>
</evidence>
<dbReference type="InterPro" id="IPR005494">
    <property type="entry name" value="GSPS_pre-ATP-grasp-like_dom"/>
</dbReference>
<name>A0A1F6CKV1_HANXR</name>
<accession>A0A1F6CKV1</accession>
<proteinExistence type="predicted"/>
<evidence type="ECO:0000256" key="1">
    <source>
        <dbReference type="ARBA" id="ARBA00022598"/>
    </source>
</evidence>
<dbReference type="GO" id="GO:0046872">
    <property type="term" value="F:metal ion binding"/>
    <property type="evidence" value="ECO:0007669"/>
    <property type="project" value="UniProtKB-KW"/>
</dbReference>
<reference evidence="7 8" key="1">
    <citation type="journal article" date="2016" name="Nat. Commun.">
        <title>Thousands of microbial genomes shed light on interconnected biogeochemical processes in an aquifer system.</title>
        <authorList>
            <person name="Anantharaman K."/>
            <person name="Brown C.T."/>
            <person name="Hug L.A."/>
            <person name="Sharon I."/>
            <person name="Castelle C.J."/>
            <person name="Probst A.J."/>
            <person name="Thomas B.C."/>
            <person name="Singh A."/>
            <person name="Wilkins M.J."/>
            <person name="Karaoz U."/>
            <person name="Brodie E.L."/>
            <person name="Williams K.H."/>
            <person name="Hubbard S.S."/>
            <person name="Banfield J.F."/>
        </authorList>
    </citation>
    <scope>NUCLEOTIDE SEQUENCE [LARGE SCALE GENOMIC DNA]</scope>
    <source>
        <strain evidence="8">RIFCSPLOWO2_12_FULL_64_10</strain>
    </source>
</reference>